<comment type="caution">
    <text evidence="1">The sequence shown here is derived from an EMBL/GenBank/DDBJ whole genome shotgun (WGS) entry which is preliminary data.</text>
</comment>
<evidence type="ECO:0000313" key="1">
    <source>
        <dbReference type="EMBL" id="TKR90948.1"/>
    </source>
</evidence>
<sequence>MKLVGGVNGDETTGLIAGLLLRLILFLEPLLEDEEDDEGGLGNGAVGHGLRIELSGHSGDRVARVRKNFQTLLQWRLRECSAVVLPLLLLLWEEGAMVKEALMATVQQRWRCYCCSRLRRQWTGQKEHGETCWQDLMSPGRREMVQLKTGNGRFGFVLELRGKESFWLARGENETEGKRLESGRKGVLVLWSGVCGVSG</sequence>
<protein>
    <submittedName>
        <fullName evidence="1">Uncharacterized protein</fullName>
    </submittedName>
</protein>
<reference evidence="1" key="1">
    <citation type="submission" date="2018-10" db="EMBL/GenBank/DDBJ databases">
        <title>Population genomic analysis revealed the cold adaptation of white poplar.</title>
        <authorList>
            <person name="Liu Y.-J."/>
        </authorList>
    </citation>
    <scope>NUCLEOTIDE SEQUENCE [LARGE SCALE GENOMIC DNA]</scope>
    <source>
        <strain evidence="1">PAL-ZL1</strain>
    </source>
</reference>
<dbReference type="EMBL" id="RCHU01000821">
    <property type="protein sequence ID" value="TKR90948.1"/>
    <property type="molecule type" value="Genomic_DNA"/>
</dbReference>
<organism evidence="1">
    <name type="scientific">Populus alba</name>
    <name type="common">White poplar</name>
    <dbReference type="NCBI Taxonomy" id="43335"/>
    <lineage>
        <taxon>Eukaryota</taxon>
        <taxon>Viridiplantae</taxon>
        <taxon>Streptophyta</taxon>
        <taxon>Embryophyta</taxon>
        <taxon>Tracheophyta</taxon>
        <taxon>Spermatophyta</taxon>
        <taxon>Magnoliopsida</taxon>
        <taxon>eudicotyledons</taxon>
        <taxon>Gunneridae</taxon>
        <taxon>Pentapetalae</taxon>
        <taxon>rosids</taxon>
        <taxon>fabids</taxon>
        <taxon>Malpighiales</taxon>
        <taxon>Salicaceae</taxon>
        <taxon>Saliceae</taxon>
        <taxon>Populus</taxon>
    </lineage>
</organism>
<proteinExistence type="predicted"/>
<name>A0A4U5P435_POPAL</name>
<dbReference type="AlphaFoldDB" id="A0A4U5P435"/>
<gene>
    <name evidence="1" type="ORF">D5086_0000228230</name>
</gene>
<accession>A0A4U5P435</accession>